<comment type="caution">
    <text evidence="16">The sequence shown here is derived from an EMBL/GenBank/DDBJ whole genome shotgun (WGS) entry which is preliminary data.</text>
</comment>
<dbReference type="InterPro" id="IPR002464">
    <property type="entry name" value="DNA/RNA_helicase_DEAH_CS"/>
</dbReference>
<dbReference type="InterPro" id="IPR027417">
    <property type="entry name" value="P-loop_NTPase"/>
</dbReference>
<evidence type="ECO:0000313" key="17">
    <source>
        <dbReference type="Proteomes" id="UP001500102"/>
    </source>
</evidence>
<evidence type="ECO:0000259" key="14">
    <source>
        <dbReference type="PROSITE" id="PS51192"/>
    </source>
</evidence>
<dbReference type="PROSITE" id="PS51192">
    <property type="entry name" value="HELICASE_ATP_BIND_1"/>
    <property type="match status" value="1"/>
</dbReference>
<keyword evidence="7" id="KW-0238">DNA-binding</keyword>
<dbReference type="PROSITE" id="PS51194">
    <property type="entry name" value="HELICASE_CTER"/>
    <property type="match status" value="1"/>
</dbReference>
<evidence type="ECO:0000256" key="1">
    <source>
        <dbReference type="ARBA" id="ARBA00005446"/>
    </source>
</evidence>
<evidence type="ECO:0000256" key="6">
    <source>
        <dbReference type="ARBA" id="ARBA00022840"/>
    </source>
</evidence>
<keyword evidence="2" id="KW-0479">Metal-binding</keyword>
<keyword evidence="3" id="KW-0547">Nucleotide-binding</keyword>
<reference evidence="16 17" key="1">
    <citation type="journal article" date="2019" name="Int. J. Syst. Evol. Microbiol.">
        <title>The Global Catalogue of Microorganisms (GCM) 10K type strain sequencing project: providing services to taxonomists for standard genome sequencing and annotation.</title>
        <authorList>
            <consortium name="The Broad Institute Genomics Platform"/>
            <consortium name="The Broad Institute Genome Sequencing Center for Infectious Disease"/>
            <person name="Wu L."/>
            <person name="Ma J."/>
        </authorList>
    </citation>
    <scope>NUCLEOTIDE SEQUENCE [LARGE SCALE GENOMIC DNA]</scope>
    <source>
        <strain evidence="16 17">JCM 15921</strain>
    </source>
</reference>
<feature type="region of interest" description="Disordered" evidence="13">
    <location>
        <begin position="1"/>
        <end position="34"/>
    </location>
</feature>
<evidence type="ECO:0000256" key="9">
    <source>
        <dbReference type="ARBA" id="ARBA00034617"/>
    </source>
</evidence>
<keyword evidence="4" id="KW-0378">Hydrolase</keyword>
<dbReference type="GO" id="GO:0004386">
    <property type="term" value="F:helicase activity"/>
    <property type="evidence" value="ECO:0007669"/>
    <property type="project" value="UniProtKB-KW"/>
</dbReference>
<keyword evidence="5 16" id="KW-0347">Helicase</keyword>
<accession>A0ABN2YYT4</accession>
<dbReference type="InterPro" id="IPR011545">
    <property type="entry name" value="DEAD/DEAH_box_helicase_dom"/>
</dbReference>
<sequence length="636" mass="68201">MTEAVASSAEPPVPDAPAPPVPALPAPQPPVNDDADLRHLADVTFGLAHLREGQLTGMRALAAGRDVLAVMPTGYGKSAIYQVPALMLHRRQQRPTVVVSPLISLQEDQLDGLRDAAGPAVAVAVNSSHSAGEQEHAWQAVESGEAAFLFLAPEQLAKTSTVERIAALNIALFVVDEAHCVSAWGHDFRPDYLRLGEVRERLGNPTTAALTATASPPVREEILARLGMIGPMVLVHGFDRPNIRLEVHRHHEDKEKRVAVVNQVTELVAGHAAEVLLEGVPGPIPAKPGRGPGLVYAAKRKDTEKYAARLARNGLRAAAYHAGRTAAERELVHEQFLDGRLDVVVATTAFGMGIDKPDVRFVIHADIPESLDSYYQQIGRAGRDGQPAVAVLHYRSEDLGLRRFFATHTPDEASLLAVLTVLREAGGPLQPQTLAEWTGFPARRITGLLNQLQDTGAVTAHHDGVRLEVALDPAADPARVVERAVELAAARERVDKSRIAMIRNYAETHRCRRQFLLGYFGEDLPEPCRNCDTCTEGTALLLEHGHNGQHDGGAAAVGDSAVGVSAARISANISASGAEAFPLNSRVEHALWGPGLVMGHDGDLITVLFDREGYRTLSRKAVLGHGLLTLSTPPGN</sequence>
<dbReference type="InterPro" id="IPR014001">
    <property type="entry name" value="Helicase_ATP-bd"/>
</dbReference>
<dbReference type="InterPro" id="IPR001650">
    <property type="entry name" value="Helicase_C-like"/>
</dbReference>
<evidence type="ECO:0000256" key="10">
    <source>
        <dbReference type="ARBA" id="ARBA00034808"/>
    </source>
</evidence>
<dbReference type="InterPro" id="IPR032284">
    <property type="entry name" value="RecQ_Zn-bd"/>
</dbReference>
<organism evidence="16 17">
    <name type="scientific">Arthrobacter humicola</name>
    <dbReference type="NCBI Taxonomy" id="409291"/>
    <lineage>
        <taxon>Bacteria</taxon>
        <taxon>Bacillati</taxon>
        <taxon>Actinomycetota</taxon>
        <taxon>Actinomycetes</taxon>
        <taxon>Micrococcales</taxon>
        <taxon>Micrococcaceae</taxon>
        <taxon>Arthrobacter</taxon>
    </lineage>
</organism>
<keyword evidence="8" id="KW-0413">Isomerase</keyword>
<dbReference type="Pfam" id="PF00271">
    <property type="entry name" value="Helicase_C"/>
    <property type="match status" value="1"/>
</dbReference>
<dbReference type="EC" id="5.6.2.4" evidence="10"/>
<dbReference type="CDD" id="cd17920">
    <property type="entry name" value="DEXHc_RecQ"/>
    <property type="match status" value="1"/>
</dbReference>
<evidence type="ECO:0000256" key="13">
    <source>
        <dbReference type="SAM" id="MobiDB-lite"/>
    </source>
</evidence>
<evidence type="ECO:0000256" key="2">
    <source>
        <dbReference type="ARBA" id="ARBA00022723"/>
    </source>
</evidence>
<dbReference type="PROSITE" id="PS00690">
    <property type="entry name" value="DEAH_ATP_HELICASE"/>
    <property type="match status" value="1"/>
</dbReference>
<dbReference type="SMART" id="SM00487">
    <property type="entry name" value="DEXDc"/>
    <property type="match status" value="1"/>
</dbReference>
<dbReference type="PANTHER" id="PTHR13710:SF105">
    <property type="entry name" value="ATP-DEPENDENT DNA HELICASE Q1"/>
    <property type="match status" value="1"/>
</dbReference>
<feature type="domain" description="Helicase C-terminal" evidence="15">
    <location>
        <begin position="263"/>
        <end position="426"/>
    </location>
</feature>
<protein>
    <recommendedName>
        <fullName evidence="11">ATP-dependent DNA helicase RecQ</fullName>
        <ecNumber evidence="10">5.6.2.4</ecNumber>
    </recommendedName>
    <alternativeName>
        <fullName evidence="12">DNA 3'-5' helicase RecQ</fullName>
    </alternativeName>
</protein>
<evidence type="ECO:0000256" key="5">
    <source>
        <dbReference type="ARBA" id="ARBA00022806"/>
    </source>
</evidence>
<evidence type="ECO:0000259" key="15">
    <source>
        <dbReference type="PROSITE" id="PS51194"/>
    </source>
</evidence>
<evidence type="ECO:0000313" key="16">
    <source>
        <dbReference type="EMBL" id="GAA2134168.1"/>
    </source>
</evidence>
<evidence type="ECO:0000256" key="3">
    <source>
        <dbReference type="ARBA" id="ARBA00022741"/>
    </source>
</evidence>
<keyword evidence="6" id="KW-0067">ATP-binding</keyword>
<dbReference type="SUPFAM" id="SSF52540">
    <property type="entry name" value="P-loop containing nucleoside triphosphate hydrolases"/>
    <property type="match status" value="1"/>
</dbReference>
<dbReference type="EMBL" id="BAAAQB010000026">
    <property type="protein sequence ID" value="GAA2134168.1"/>
    <property type="molecule type" value="Genomic_DNA"/>
</dbReference>
<dbReference type="PANTHER" id="PTHR13710">
    <property type="entry name" value="DNA HELICASE RECQ FAMILY MEMBER"/>
    <property type="match status" value="1"/>
</dbReference>
<evidence type="ECO:0000256" key="8">
    <source>
        <dbReference type="ARBA" id="ARBA00023235"/>
    </source>
</evidence>
<name>A0ABN2YYT4_9MICC</name>
<evidence type="ECO:0000256" key="11">
    <source>
        <dbReference type="ARBA" id="ARBA00044535"/>
    </source>
</evidence>
<comment type="catalytic activity">
    <reaction evidence="9">
        <text>Couples ATP hydrolysis with the unwinding of duplex DNA by translocating in the 3'-5' direction.</text>
        <dbReference type="EC" id="5.6.2.4"/>
    </reaction>
</comment>
<evidence type="ECO:0000256" key="7">
    <source>
        <dbReference type="ARBA" id="ARBA00023125"/>
    </source>
</evidence>
<proteinExistence type="inferred from homology"/>
<evidence type="ECO:0000256" key="12">
    <source>
        <dbReference type="ARBA" id="ARBA00044550"/>
    </source>
</evidence>
<evidence type="ECO:0000256" key="4">
    <source>
        <dbReference type="ARBA" id="ARBA00022801"/>
    </source>
</evidence>
<dbReference type="Gene3D" id="3.40.50.300">
    <property type="entry name" value="P-loop containing nucleotide triphosphate hydrolases"/>
    <property type="match status" value="2"/>
</dbReference>
<feature type="compositionally biased region" description="Pro residues" evidence="13">
    <location>
        <begin position="11"/>
        <end position="30"/>
    </location>
</feature>
<feature type="domain" description="Helicase ATP-binding" evidence="14">
    <location>
        <begin position="58"/>
        <end position="232"/>
    </location>
</feature>
<gene>
    <name evidence="16" type="ORF">GCM10009825_17580</name>
</gene>
<dbReference type="NCBIfam" id="TIGR00614">
    <property type="entry name" value="recQ_fam"/>
    <property type="match status" value="1"/>
</dbReference>
<comment type="similarity">
    <text evidence="1">Belongs to the helicase family. RecQ subfamily.</text>
</comment>
<dbReference type="Proteomes" id="UP001500102">
    <property type="component" value="Unassembled WGS sequence"/>
</dbReference>
<dbReference type="SMART" id="SM00490">
    <property type="entry name" value="HELICc"/>
    <property type="match status" value="1"/>
</dbReference>
<dbReference type="InterPro" id="IPR004589">
    <property type="entry name" value="DNA_helicase_ATP-dep_RecQ"/>
</dbReference>
<keyword evidence="17" id="KW-1185">Reference proteome</keyword>
<dbReference type="Pfam" id="PF16124">
    <property type="entry name" value="RecQ_Zn_bind"/>
    <property type="match status" value="1"/>
</dbReference>
<dbReference type="Pfam" id="PF00270">
    <property type="entry name" value="DEAD"/>
    <property type="match status" value="1"/>
</dbReference>
<feature type="compositionally biased region" description="Low complexity" evidence="13">
    <location>
        <begin position="1"/>
        <end position="10"/>
    </location>
</feature>